<evidence type="ECO:0000256" key="6">
    <source>
        <dbReference type="ARBA" id="ARBA00022632"/>
    </source>
</evidence>
<reference evidence="15 16" key="1">
    <citation type="journal article" date="2016" name="J. Gen. Virol.">
        <title>Comprehensive annotation of Glossina pallidipes salivary gland hypertrophy virus from Ethiopian tsetse flies: a proteogenomics approach.</title>
        <authorList>
            <person name="Abd-Alla A.M."/>
            <person name="Kariithi H.M."/>
            <person name="Cousserans F."/>
            <person name="Parker N.J."/>
            <person name="Ince I.A."/>
            <person name="Scully E.D."/>
            <person name="Boeren S."/>
            <person name="Geib S.M."/>
            <person name="Mekonnen S."/>
            <person name="Vlak J.M."/>
            <person name="Parker A.G."/>
            <person name="Vreysen M.J."/>
            <person name="Bergoin M."/>
        </authorList>
    </citation>
    <scope>NUCLEOTIDE SEQUENCE [LARGE SCALE GENOMIC DNA]</scope>
    <source>
        <strain evidence="15 16">Ethiopian</strain>
    </source>
</reference>
<evidence type="ECO:0000256" key="4">
    <source>
        <dbReference type="ARBA" id="ARBA00019072"/>
    </source>
</evidence>
<dbReference type="GO" id="GO:0080090">
    <property type="term" value="P:regulation of primary metabolic process"/>
    <property type="evidence" value="ECO:0007669"/>
    <property type="project" value="UniProtKB-ARBA"/>
</dbReference>
<protein>
    <recommendedName>
        <fullName evidence="4">Protein DP71L</fullName>
    </recommendedName>
    <alternativeName>
        <fullName evidence="12">MyD116 homolog</fullName>
    </alternativeName>
</protein>
<accession>A0A109QSV9</accession>
<keyword evidence="7" id="KW-1114">Inhibition of host interferon signaling pathway by virus</keyword>
<dbReference type="EMBL" id="KU050077">
    <property type="protein sequence ID" value="AMB48764.1"/>
    <property type="molecule type" value="Genomic_DNA"/>
</dbReference>
<evidence type="ECO:0000256" key="8">
    <source>
        <dbReference type="ARBA" id="ARBA00022921"/>
    </source>
</evidence>
<keyword evidence="6" id="KW-1090">Inhibition of host innate immune response by virus</keyword>
<proteinExistence type="inferred from homology"/>
<evidence type="ECO:0000256" key="2">
    <source>
        <dbReference type="ARBA" id="ARBA00007512"/>
    </source>
</evidence>
<dbReference type="InterPro" id="IPR051254">
    <property type="entry name" value="PPP1R15"/>
</dbReference>
<dbReference type="GO" id="GO:0052170">
    <property type="term" value="P:symbiont-mediated suppression of host innate immune response"/>
    <property type="evidence" value="ECO:0007669"/>
    <property type="project" value="UniProtKB-KW"/>
</dbReference>
<dbReference type="PANTHER" id="PTHR16489">
    <property type="entry name" value="GH11727P"/>
    <property type="match status" value="1"/>
</dbReference>
<dbReference type="GO" id="GO:0039606">
    <property type="term" value="P:symbiont-mediated suppression of host translation initiation"/>
    <property type="evidence" value="ECO:0007669"/>
    <property type="project" value="UniProtKB-KW"/>
</dbReference>
<dbReference type="GO" id="GO:0039502">
    <property type="term" value="P:symbiont-mediated suppression of host type I interferon-mediated signaling pathway"/>
    <property type="evidence" value="ECO:0007669"/>
    <property type="project" value="UniProtKB-KW"/>
</dbReference>
<dbReference type="KEGG" id="vg:5950943"/>
<evidence type="ECO:0000256" key="9">
    <source>
        <dbReference type="ARBA" id="ARBA00023107"/>
    </source>
</evidence>
<evidence type="ECO:0000256" key="1">
    <source>
        <dbReference type="ARBA" id="ARBA00003756"/>
    </source>
</evidence>
<keyword evidence="11" id="KW-0899">Viral immunoevasion</keyword>
<comment type="function">
    <text evidence="1">Interacts with the host phosphatase PP1 catalytic subunit (PPP1CB) and recruits it to dephosphorylate EIF2S1/eIF2alpha and therefore restores the host translation that has been shut-down by the host. Also inhibits the EIF2S1/eIF2alpha-ATF4-DDIT3/CHOP pathway.</text>
</comment>
<name>A0A109QSV9_GHVS</name>
<feature type="region of interest" description="Disordered" evidence="13">
    <location>
        <begin position="1"/>
        <end position="40"/>
    </location>
</feature>
<evidence type="ECO:0000256" key="11">
    <source>
        <dbReference type="ARBA" id="ARBA00023280"/>
    </source>
</evidence>
<comment type="similarity">
    <text evidence="2">Belongs to the asfivirus DP71L family.</text>
</comment>
<evidence type="ECO:0000256" key="7">
    <source>
        <dbReference type="ARBA" id="ARBA00022830"/>
    </source>
</evidence>
<organismHost>
    <name type="scientific">Glossina</name>
    <name type="common">tsetse flies</name>
    <dbReference type="NCBI Taxonomy" id="7393"/>
</organismHost>
<dbReference type="InterPro" id="IPR019523">
    <property type="entry name" value="Prot_Pase1_reg-su15A/B_C"/>
</dbReference>
<sequence>MDIESESNLDKVMWDDSDDSDDDDDYYYEDDDEDDDYDDDDEDFIQFKAENNKKVRFDPAPPIVHKIIAWDFAYRAARKGEWEIIVRDRARFKTRITRTENKIKHILDPEYRNKIYTERFLNKI</sequence>
<feature type="domain" description="Protein phosphatase 1 regulatory subunit 15A/B C-terminal" evidence="14">
    <location>
        <begin position="76"/>
        <end position="117"/>
    </location>
</feature>
<keyword evidence="8" id="KW-0426">Late protein</keyword>
<evidence type="ECO:0000256" key="3">
    <source>
        <dbReference type="ARBA" id="ARBA00011204"/>
    </source>
</evidence>
<keyword evidence="10" id="KW-0922">Interferon antiviral system evasion</keyword>
<feature type="compositionally biased region" description="Acidic residues" evidence="13">
    <location>
        <begin position="15"/>
        <end position="40"/>
    </location>
</feature>
<evidence type="ECO:0000313" key="16">
    <source>
        <dbReference type="Proteomes" id="UP000282469"/>
    </source>
</evidence>
<keyword evidence="5" id="KW-0945">Host-virus interaction</keyword>
<organism evidence="15 16">
    <name type="scientific">Glossina hytrovirus (isolate Glossina pallidipes/Ethiopia/Seibersdorf/-)</name>
    <name type="common">GHV</name>
    <dbReference type="NCBI Taxonomy" id="379529"/>
    <lineage>
        <taxon>Viruses</taxon>
        <taxon>Viruses incertae sedis</taxon>
        <taxon>Naldaviricetes</taxon>
        <taxon>Lefavirales</taxon>
        <taxon>Hytrosaviridae</taxon>
        <taxon>Glossinavirus</taxon>
        <taxon>Glossinavirus glopallidipedis</taxon>
    </lineage>
</organism>
<keyword evidence="9" id="KW-1126">Modulation of host PP1 activity by virus</keyword>
<evidence type="ECO:0000256" key="13">
    <source>
        <dbReference type="SAM" id="MobiDB-lite"/>
    </source>
</evidence>
<dbReference type="Pfam" id="PF10488">
    <property type="entry name" value="PP1c_bdg"/>
    <property type="match status" value="1"/>
</dbReference>
<evidence type="ECO:0000256" key="12">
    <source>
        <dbReference type="ARBA" id="ARBA00031298"/>
    </source>
</evidence>
<evidence type="ECO:0000313" key="15">
    <source>
        <dbReference type="EMBL" id="AMB48764.1"/>
    </source>
</evidence>
<dbReference type="PANTHER" id="PTHR16489:SF12">
    <property type="entry name" value="GH11727P"/>
    <property type="match status" value="1"/>
</dbReference>
<dbReference type="RefSeq" id="YP_001687092.1">
    <property type="nucleotide sequence ID" value="NC_010356.1"/>
</dbReference>
<dbReference type="GO" id="GO:0004865">
    <property type="term" value="F:protein serine/threonine phosphatase inhibitor activity"/>
    <property type="evidence" value="ECO:0007669"/>
    <property type="project" value="UniProtKB-KW"/>
</dbReference>
<comment type="subunit">
    <text evidence="3">Interacts (via C-terminus) with host PPP1CB.</text>
</comment>
<evidence type="ECO:0000256" key="5">
    <source>
        <dbReference type="ARBA" id="ARBA00022581"/>
    </source>
</evidence>
<evidence type="ECO:0000256" key="10">
    <source>
        <dbReference type="ARBA" id="ARBA00023258"/>
    </source>
</evidence>
<gene>
    <name evidence="15" type="ORF">GpSGHVEth160</name>
</gene>
<evidence type="ECO:0000259" key="14">
    <source>
        <dbReference type="Pfam" id="PF10488"/>
    </source>
</evidence>
<dbReference type="Proteomes" id="UP000282469">
    <property type="component" value="Segment"/>
</dbReference>
<dbReference type="GO" id="GO:0034976">
    <property type="term" value="P:response to endoplasmic reticulum stress"/>
    <property type="evidence" value="ECO:0007669"/>
    <property type="project" value="TreeGrafter"/>
</dbReference>
<dbReference type="OrthoDB" id="28551at10239"/>
<dbReference type="GO" id="GO:0060255">
    <property type="term" value="P:regulation of macromolecule metabolic process"/>
    <property type="evidence" value="ECO:0007669"/>
    <property type="project" value="UniProtKB-ARBA"/>
</dbReference>